<evidence type="ECO:0008006" key="3">
    <source>
        <dbReference type="Google" id="ProtNLM"/>
    </source>
</evidence>
<dbReference type="InterPro" id="IPR018697">
    <property type="entry name" value="DUF2199"/>
</dbReference>
<sequence length="178" mass="19696">MALLALDSRWRRLHSPPFDGIFDIGFEEPEDWPHTAFEGGGDLIVGEDRLNHDLCRLEGRYFLRAVLYLPVRGSDDSFGFGLWTEVSETLFRAFLAAWSGDAQDIEPGEGLIANTPPGFEEELGTLCQIAPGPEDQRPRLHAIEGPLAEAQENGISFDDLLDIYAAAGNDIRPKLAQD</sequence>
<dbReference type="Proteomes" id="UP000225972">
    <property type="component" value="Unassembled WGS sequence"/>
</dbReference>
<dbReference type="OrthoDB" id="4404538at2"/>
<accession>A0A238JCW6</accession>
<dbReference type="Pfam" id="PF09965">
    <property type="entry name" value="DUF2199"/>
    <property type="match status" value="1"/>
</dbReference>
<evidence type="ECO:0000313" key="1">
    <source>
        <dbReference type="EMBL" id="SMX27987.1"/>
    </source>
</evidence>
<reference evidence="2" key="1">
    <citation type="submission" date="2017-05" db="EMBL/GenBank/DDBJ databases">
        <authorList>
            <person name="Rodrigo-Torres L."/>
            <person name="Arahal R. D."/>
            <person name="Lucena T."/>
        </authorList>
    </citation>
    <scope>NUCLEOTIDE SEQUENCE [LARGE SCALE GENOMIC DNA]</scope>
    <source>
        <strain evidence="2">CECT 8649</strain>
    </source>
</reference>
<protein>
    <recommendedName>
        <fullName evidence="3">DUF2199 domain-containing protein</fullName>
    </recommendedName>
</protein>
<keyword evidence="2" id="KW-1185">Reference proteome</keyword>
<proteinExistence type="predicted"/>
<dbReference type="RefSeq" id="WP_099245014.1">
    <property type="nucleotide sequence ID" value="NZ_FXXP01000002.1"/>
</dbReference>
<dbReference type="EMBL" id="FXXP01000002">
    <property type="protein sequence ID" value="SMX27987.1"/>
    <property type="molecule type" value="Genomic_DNA"/>
</dbReference>
<name>A0A238JCW6_9RHOB</name>
<evidence type="ECO:0000313" key="2">
    <source>
        <dbReference type="Proteomes" id="UP000225972"/>
    </source>
</evidence>
<dbReference type="AlphaFoldDB" id="A0A238JCW6"/>
<organism evidence="1 2">
    <name type="scientific">Pelagimonas phthalicica</name>
    <dbReference type="NCBI Taxonomy" id="1037362"/>
    <lineage>
        <taxon>Bacteria</taxon>
        <taxon>Pseudomonadati</taxon>
        <taxon>Pseudomonadota</taxon>
        <taxon>Alphaproteobacteria</taxon>
        <taxon>Rhodobacterales</taxon>
        <taxon>Roseobacteraceae</taxon>
        <taxon>Pelagimonas</taxon>
    </lineage>
</organism>
<gene>
    <name evidence="1" type="ORF">TRP8649_02099</name>
</gene>